<organism evidence="1 2">
    <name type="scientific">Sesamum alatum</name>
    <dbReference type="NCBI Taxonomy" id="300844"/>
    <lineage>
        <taxon>Eukaryota</taxon>
        <taxon>Viridiplantae</taxon>
        <taxon>Streptophyta</taxon>
        <taxon>Embryophyta</taxon>
        <taxon>Tracheophyta</taxon>
        <taxon>Spermatophyta</taxon>
        <taxon>Magnoliopsida</taxon>
        <taxon>eudicotyledons</taxon>
        <taxon>Gunneridae</taxon>
        <taxon>Pentapetalae</taxon>
        <taxon>asterids</taxon>
        <taxon>lamiids</taxon>
        <taxon>Lamiales</taxon>
        <taxon>Pedaliaceae</taxon>
        <taxon>Sesamum</taxon>
    </lineage>
</organism>
<keyword evidence="2" id="KW-1185">Reference proteome</keyword>
<reference evidence="1" key="2">
    <citation type="journal article" date="2024" name="Plant">
        <title>Genomic evolution and insights into agronomic trait innovations of Sesamum species.</title>
        <authorList>
            <person name="Miao H."/>
            <person name="Wang L."/>
            <person name="Qu L."/>
            <person name="Liu H."/>
            <person name="Sun Y."/>
            <person name="Le M."/>
            <person name="Wang Q."/>
            <person name="Wei S."/>
            <person name="Zheng Y."/>
            <person name="Lin W."/>
            <person name="Duan Y."/>
            <person name="Cao H."/>
            <person name="Xiong S."/>
            <person name="Wang X."/>
            <person name="Wei L."/>
            <person name="Li C."/>
            <person name="Ma Q."/>
            <person name="Ju M."/>
            <person name="Zhao R."/>
            <person name="Li G."/>
            <person name="Mu C."/>
            <person name="Tian Q."/>
            <person name="Mei H."/>
            <person name="Zhang T."/>
            <person name="Gao T."/>
            <person name="Zhang H."/>
        </authorList>
    </citation>
    <scope>NUCLEOTIDE SEQUENCE</scope>
    <source>
        <strain evidence="1">3651</strain>
    </source>
</reference>
<accession>A0AAE1Y8T8</accession>
<sequence length="118" mass="13201">MESVELSNSSATSTMSRARTVSEFEESFSELQLKRLNLKFQSINAYGAYTYGYQAELSSSKNESSWARSLARTLGLSLPWLPELPQLSIRAVKPERMFIIMHSGSSSTSKILASLRRS</sequence>
<evidence type="ECO:0000313" key="1">
    <source>
        <dbReference type="EMBL" id="KAK4425602.1"/>
    </source>
</evidence>
<evidence type="ECO:0000313" key="2">
    <source>
        <dbReference type="Proteomes" id="UP001293254"/>
    </source>
</evidence>
<dbReference type="Proteomes" id="UP001293254">
    <property type="component" value="Unassembled WGS sequence"/>
</dbReference>
<gene>
    <name evidence="1" type="ORF">Salat_1754200</name>
</gene>
<name>A0AAE1Y8T8_9LAMI</name>
<protein>
    <submittedName>
        <fullName evidence="1">Uncharacterized protein</fullName>
    </submittedName>
</protein>
<dbReference type="EMBL" id="JACGWO010000006">
    <property type="protein sequence ID" value="KAK4425602.1"/>
    <property type="molecule type" value="Genomic_DNA"/>
</dbReference>
<comment type="caution">
    <text evidence="1">The sequence shown here is derived from an EMBL/GenBank/DDBJ whole genome shotgun (WGS) entry which is preliminary data.</text>
</comment>
<reference evidence="1" key="1">
    <citation type="submission" date="2020-06" db="EMBL/GenBank/DDBJ databases">
        <authorList>
            <person name="Li T."/>
            <person name="Hu X."/>
            <person name="Zhang T."/>
            <person name="Song X."/>
            <person name="Zhang H."/>
            <person name="Dai N."/>
            <person name="Sheng W."/>
            <person name="Hou X."/>
            <person name="Wei L."/>
        </authorList>
    </citation>
    <scope>NUCLEOTIDE SEQUENCE</scope>
    <source>
        <strain evidence="1">3651</strain>
        <tissue evidence="1">Leaf</tissue>
    </source>
</reference>
<proteinExistence type="predicted"/>
<dbReference type="AlphaFoldDB" id="A0AAE1Y8T8"/>